<dbReference type="GO" id="GO:0005576">
    <property type="term" value="C:extracellular region"/>
    <property type="evidence" value="ECO:0007669"/>
    <property type="project" value="UniProtKB-SubCell"/>
</dbReference>
<accession>A0A485KM33</accession>
<dbReference type="Proteomes" id="UP000332933">
    <property type="component" value="Unassembled WGS sequence"/>
</dbReference>
<reference evidence="5" key="2">
    <citation type="submission" date="2019-06" db="EMBL/GenBank/DDBJ databases">
        <title>Genomics analysis of Aphanomyces spp. identifies a new class of oomycete effector associated with host adaptation.</title>
        <authorList>
            <person name="Gaulin E."/>
        </authorList>
    </citation>
    <scope>NUCLEOTIDE SEQUENCE</scope>
    <source>
        <strain evidence="5">CBS 578.67</strain>
    </source>
</reference>
<feature type="domain" description="Crinkler effector protein N-terminal" evidence="4">
    <location>
        <begin position="2"/>
        <end position="109"/>
    </location>
</feature>
<proteinExistence type="predicted"/>
<sequence length="609" mass="69329">MLSLFCVAIGEGRPFKVEVDKTKFVYDFKVIIKGERPNFFTGDASDLDLYVAIMDNEWMSATESIYEELAKHDGVPGYLIKANRMNPAREVGKCLPSDLGTECIHILVVDSKRAVEPPTKKLCTAELPQVDAKLNPISLENFKFSNLGAWEINKWINTQEISCVTDFPEEYFVRKESVGIFDVLKGRGSYQIVLMGSPGVGKSLLLVLYAFWMAFQEKRSVLLVRRIKGEGKCIFFVYLNGDDPSKCWMVSKLTQGALESLVDKYRTNNCLLCLDGFLQSEMTIFLETFSVLATSAQYNTKQEDGPVLKTCLVPFWSHSDLQLFGEHKNMDSDSIEKMYFISGGSLRLFLMDEKTAMNCIDKAFSGVDYNSADLFKTQYGTSSMSQIDRIRMATLKRDGEYTAFAQRSYFICSGYALMKIGEYVKLDYYKNLWCIAQATNDQGLAGIAFKNMFHTMAREKKPIKLNMRDYDRVRTTNHEYSEIDFTSSSTCLRGENNDDFKDFITHWPGGVDYWYPRSRSLQSIDSIAKIGDKYCCLKLTTAQSHSINPKYLEETLQLTTILSNICYVAVVPNKDTCDAFRLRPTDPKTKIPLFVAYVNDNFLDKPTED</sequence>
<dbReference type="Pfam" id="PF20147">
    <property type="entry name" value="Crinkler"/>
    <property type="match status" value="1"/>
</dbReference>
<protein>
    <submittedName>
        <fullName evidence="6">Aste57867_9002 protein</fullName>
    </submittedName>
</protein>
<evidence type="ECO:0000259" key="4">
    <source>
        <dbReference type="Pfam" id="PF20147"/>
    </source>
</evidence>
<dbReference type="InterPro" id="IPR045379">
    <property type="entry name" value="Crinkler_N"/>
</dbReference>
<keyword evidence="7" id="KW-1185">Reference proteome</keyword>
<evidence type="ECO:0000256" key="2">
    <source>
        <dbReference type="ARBA" id="ARBA00004613"/>
    </source>
</evidence>
<reference evidence="6 7" key="1">
    <citation type="submission" date="2019-03" db="EMBL/GenBank/DDBJ databases">
        <authorList>
            <person name="Gaulin E."/>
            <person name="Dumas B."/>
        </authorList>
    </citation>
    <scope>NUCLEOTIDE SEQUENCE [LARGE SCALE GENOMIC DNA]</scope>
    <source>
        <strain evidence="6">CBS 568.67</strain>
    </source>
</reference>
<evidence type="ECO:0000256" key="1">
    <source>
        <dbReference type="ARBA" id="ARBA00004340"/>
    </source>
</evidence>
<dbReference type="AlphaFoldDB" id="A0A485KM33"/>
<dbReference type="GO" id="GO:0043657">
    <property type="term" value="C:host cell"/>
    <property type="evidence" value="ECO:0007669"/>
    <property type="project" value="UniProtKB-SubCell"/>
</dbReference>
<evidence type="ECO:0000313" key="6">
    <source>
        <dbReference type="EMBL" id="VFT85886.1"/>
    </source>
</evidence>
<dbReference type="EMBL" id="VJMH01005122">
    <property type="protein sequence ID" value="KAF0700473.1"/>
    <property type="molecule type" value="Genomic_DNA"/>
</dbReference>
<evidence type="ECO:0000313" key="5">
    <source>
        <dbReference type="EMBL" id="KAF0700473.1"/>
    </source>
</evidence>
<dbReference type="SUPFAM" id="SSF52540">
    <property type="entry name" value="P-loop containing nucleoside triphosphate hydrolases"/>
    <property type="match status" value="1"/>
</dbReference>
<name>A0A485KM33_9STRA</name>
<evidence type="ECO:0000313" key="7">
    <source>
        <dbReference type="Proteomes" id="UP000332933"/>
    </source>
</evidence>
<evidence type="ECO:0000256" key="3">
    <source>
        <dbReference type="ARBA" id="ARBA00022525"/>
    </source>
</evidence>
<keyword evidence="3" id="KW-0964">Secreted</keyword>
<organism evidence="6 7">
    <name type="scientific">Aphanomyces stellatus</name>
    <dbReference type="NCBI Taxonomy" id="120398"/>
    <lineage>
        <taxon>Eukaryota</taxon>
        <taxon>Sar</taxon>
        <taxon>Stramenopiles</taxon>
        <taxon>Oomycota</taxon>
        <taxon>Saprolegniomycetes</taxon>
        <taxon>Saprolegniales</taxon>
        <taxon>Verrucalvaceae</taxon>
        <taxon>Aphanomyces</taxon>
    </lineage>
</organism>
<comment type="subcellular location">
    <subcellularLocation>
        <location evidence="1">Host cell</location>
    </subcellularLocation>
    <subcellularLocation>
        <location evidence="2">Secreted</location>
    </subcellularLocation>
</comment>
<dbReference type="InterPro" id="IPR027417">
    <property type="entry name" value="P-loop_NTPase"/>
</dbReference>
<dbReference type="EMBL" id="CAADRA010005143">
    <property type="protein sequence ID" value="VFT85886.1"/>
    <property type="molecule type" value="Genomic_DNA"/>
</dbReference>
<gene>
    <name evidence="6" type="primary">Aste57867_9002</name>
    <name evidence="5" type="ORF">As57867_008967</name>
    <name evidence="6" type="ORF">ASTE57867_9002</name>
</gene>
<dbReference type="OrthoDB" id="74660at2759"/>